<dbReference type="AlphaFoldDB" id="A7AN45"/>
<evidence type="ECO:0000256" key="1">
    <source>
        <dbReference type="SAM" id="MobiDB-lite"/>
    </source>
</evidence>
<dbReference type="GeneID" id="5479796"/>
<keyword evidence="2" id="KW-0732">Signal</keyword>
<feature type="chain" id="PRO_5002704703" evidence="2">
    <location>
        <begin position="31"/>
        <end position="826"/>
    </location>
</feature>
<feature type="region of interest" description="Disordered" evidence="1">
    <location>
        <begin position="751"/>
        <end position="776"/>
    </location>
</feature>
<evidence type="ECO:0000313" key="3">
    <source>
        <dbReference type="EMBL" id="EDO07979.1"/>
    </source>
</evidence>
<reference evidence="4" key="3">
    <citation type="journal article" date="2021" name="Int. J. Parasitol.">
        <title>Comparative analysis of gene expression between Babesia bovis blood stages and kinetes allowed by improved genome annotation.</title>
        <authorList>
            <person name="Ueti M.W."/>
            <person name="Johnson W.C."/>
            <person name="Kappmeyer L.S."/>
            <person name="Herndon D.R."/>
            <person name="Mousel M.R."/>
            <person name="Reif K.E."/>
            <person name="Taus N.S."/>
            <person name="Ifeonu O.O."/>
            <person name="Silva J.C."/>
            <person name="Suarez C.E."/>
            <person name="Brayton K.A."/>
        </authorList>
    </citation>
    <scope>NUCLEOTIDE SEQUENCE [LARGE SCALE GENOMIC DNA]</scope>
</reference>
<gene>
    <name evidence="3" type="ORF">BBOV_III004160</name>
</gene>
<dbReference type="KEGG" id="bbo:BBOV_III004160"/>
<comment type="caution">
    <text evidence="3">The sequence shown here is derived from an EMBL/GenBank/DDBJ whole genome shotgun (WGS) entry which is preliminary data.</text>
</comment>
<dbReference type="Proteomes" id="UP000002173">
    <property type="component" value="Unassembled WGS sequence"/>
</dbReference>
<dbReference type="VEuPathDB" id="PiroplasmaDB:BBOV_III004160"/>
<organism evidence="3 4">
    <name type="scientific">Babesia bovis</name>
    <dbReference type="NCBI Taxonomy" id="5865"/>
    <lineage>
        <taxon>Eukaryota</taxon>
        <taxon>Sar</taxon>
        <taxon>Alveolata</taxon>
        <taxon>Apicomplexa</taxon>
        <taxon>Aconoidasida</taxon>
        <taxon>Piroplasmida</taxon>
        <taxon>Babesiidae</taxon>
        <taxon>Babesia</taxon>
    </lineage>
</organism>
<reference evidence="3 4" key="1">
    <citation type="journal article" date="2007" name="PLoS Pathog.">
        <title>Genome sequence of Babesia bovis and comparative analysis of apicomplexan hemoprotozoa.</title>
        <authorList>
            <person name="Brayton K.A."/>
            <person name="Lau A.O.T."/>
            <person name="Herndon D.R."/>
            <person name="Hannick L."/>
            <person name="Kappmeyer L.S."/>
            <person name="Berens S.J."/>
            <person name="Bidwell S.L."/>
            <person name="Brown W.C."/>
            <person name="Crabtree J."/>
            <person name="Fadrosh D."/>
            <person name="Feldblum T."/>
            <person name="Forberger H.A."/>
            <person name="Haas B.J."/>
            <person name="Howell J.M."/>
            <person name="Khouri H."/>
            <person name="Koo H."/>
            <person name="Mann D.J."/>
            <person name="Norimine J."/>
            <person name="Paulsen I.T."/>
            <person name="Radune D."/>
            <person name="Ren Q."/>
            <person name="Smith R.K. Jr."/>
            <person name="Suarez C.E."/>
            <person name="White O."/>
            <person name="Wortman J.R."/>
            <person name="Knowles D.P. Jr."/>
            <person name="McElwain T.F."/>
            <person name="Nene V.M."/>
        </authorList>
    </citation>
    <scope>NUCLEOTIDE SEQUENCE [LARGE SCALE GENOMIC DNA]</scope>
    <source>
        <strain evidence="3">T2Bo</strain>
    </source>
</reference>
<dbReference type="RefSeq" id="XP_001611547.1">
    <property type="nucleotide sequence ID" value="XM_001611497.1"/>
</dbReference>
<evidence type="ECO:0000313" key="4">
    <source>
        <dbReference type="Proteomes" id="UP000002173"/>
    </source>
</evidence>
<sequence>MKQHLDKTFVFSMSPGIVFAALSVCTLCLCAPPELVGTKNNQEDQIDPSIPKIKDNNDTPSALPNDSAVLQAMINDADDTMGHLTAIITVLNSFNTLLGYTDDSISIRLIERLGEVYVDLEDPKREKALYRLLNDAKLLSANLTQTINDVEAILQHFVNARSRKELKNKEHILLPMLSKLLNKTLGETMDMLISMRDNSFKAELLRKTDFSLLHADETTALVNALTNTYGKTYEVDPKDLEHDTLHKKIKVMNDELNEQLQWLNQQSYHLTLYTKFSCPLEPPSNHRPLCNRLIPINRNPNSTSMLYHHLYMQIYEYGVFLNASSAALKVLTTVTESECQVKFIHLFYANTVKIVRTIMDTRFLSTAQKVTFRLQLQNLISPFSSMMSMHKSVGKEYSFSSVTTQPIKSYEYKKIMLNLYIMKLLFLHYQNQWELLHPLLRFCHVNNDMNSMDFEPILTNSVTLVIRNKALQRSIESMTERYQEGLEMQQKTLQALASSKEIPSDLRMQLIQQKSEQLNTISIDLYIEYNLLCVIISDSLSVRTSANQPLNEEALAEASIFVHFEMVRYIYETIDTLYELLEVYRGIQQRARELFLTLTSIRVNGEELHRSKCLSVLDNTHDYFLSRRIDLEEILGNRNVGIADVDTDMKIFDDINLYVASYKKGIWKSYFKKFFSDKCHIHDILTMRIYIWRMEEMFDEFVILVNRKTFQMTELQNKIKQCRHRNDELKNLTVTDIILKEKIQIPAFPKEGNVQRDQRTEEYNNSSKDIENSHNNSNPVIKEAARLHSMPSLLGTRTEVRKHPLKAGFINGILIISLGTLLINSV</sequence>
<keyword evidence="4" id="KW-1185">Reference proteome</keyword>
<proteinExistence type="predicted"/>
<dbReference type="InParanoid" id="A7AN45"/>
<evidence type="ECO:0000256" key="2">
    <source>
        <dbReference type="SAM" id="SignalP"/>
    </source>
</evidence>
<dbReference type="EMBL" id="AAXT01000001">
    <property type="protein sequence ID" value="EDO07979.1"/>
    <property type="molecule type" value="Genomic_DNA"/>
</dbReference>
<feature type="signal peptide" evidence="2">
    <location>
        <begin position="1"/>
        <end position="30"/>
    </location>
</feature>
<feature type="compositionally biased region" description="Basic and acidic residues" evidence="1">
    <location>
        <begin position="753"/>
        <end position="772"/>
    </location>
</feature>
<name>A7AN45_BABBO</name>
<reference evidence="4" key="2">
    <citation type="journal article" date="2020" name="Data Brief">
        <title>Transcriptome dataset of Babesia bovis life stages within vertebrate and invertebrate hosts.</title>
        <authorList>
            <person name="Ueti M.W."/>
            <person name="Johnson W.C."/>
            <person name="Kappmeyer L.S."/>
            <person name="Herndon D.R."/>
            <person name="Mousel M.R."/>
            <person name="Reif K.E."/>
            <person name="Taus N.S."/>
            <person name="Ifeonu O.O."/>
            <person name="Silva J.C."/>
            <person name="Suarez C.E."/>
            <person name="Brayton K.A."/>
        </authorList>
    </citation>
    <scope>NUCLEOTIDE SEQUENCE [LARGE SCALE GENOMIC DNA]</scope>
</reference>
<accession>A7AN45</accession>
<protein>
    <submittedName>
        <fullName evidence="3">Uncharacterized protein</fullName>
    </submittedName>
</protein>